<gene>
    <name evidence="7" type="ORF">GGP41_000431</name>
</gene>
<comment type="caution">
    <text evidence="7">The sequence shown here is derived from an EMBL/GenBank/DDBJ whole genome shotgun (WGS) entry which is preliminary data.</text>
</comment>
<evidence type="ECO:0000256" key="5">
    <source>
        <dbReference type="PIRSR" id="PIRSR604294-1"/>
    </source>
</evidence>
<evidence type="ECO:0008006" key="9">
    <source>
        <dbReference type="Google" id="ProtNLM"/>
    </source>
</evidence>
<feature type="binding site" evidence="5">
    <location>
        <position position="200"/>
    </location>
    <ligand>
        <name>Fe cation</name>
        <dbReference type="ChEBI" id="CHEBI:24875"/>
        <note>catalytic</note>
    </ligand>
</feature>
<evidence type="ECO:0000256" key="3">
    <source>
        <dbReference type="ARBA" id="ARBA00023002"/>
    </source>
</evidence>
<accession>A0A8H5ZME1</accession>
<keyword evidence="3" id="KW-0560">Oxidoreductase</keyword>
<evidence type="ECO:0000313" key="8">
    <source>
        <dbReference type="Proteomes" id="UP000624244"/>
    </source>
</evidence>
<protein>
    <recommendedName>
        <fullName evidence="9">Carotenoid oxygenase</fullName>
    </recommendedName>
</protein>
<dbReference type="PANTHER" id="PTHR10543">
    <property type="entry name" value="BETA-CAROTENE DIOXYGENASE"/>
    <property type="match status" value="1"/>
</dbReference>
<proteinExistence type="inferred from homology"/>
<evidence type="ECO:0000256" key="2">
    <source>
        <dbReference type="ARBA" id="ARBA00022723"/>
    </source>
</evidence>
<feature type="binding site" evidence="5">
    <location>
        <position position="512"/>
    </location>
    <ligand>
        <name>Fe cation</name>
        <dbReference type="ChEBI" id="CHEBI:24875"/>
        <note>catalytic</note>
    </ligand>
</feature>
<evidence type="ECO:0000256" key="1">
    <source>
        <dbReference type="ARBA" id="ARBA00006787"/>
    </source>
</evidence>
<comment type="similarity">
    <text evidence="1">Belongs to the carotenoid oxygenase family.</text>
</comment>
<evidence type="ECO:0000256" key="4">
    <source>
        <dbReference type="ARBA" id="ARBA00023004"/>
    </source>
</evidence>
<keyword evidence="4 5" id="KW-0408">Iron</keyword>
<dbReference type="AlphaFoldDB" id="A0A8H5ZME1"/>
<dbReference type="GO" id="GO:0046872">
    <property type="term" value="F:metal ion binding"/>
    <property type="evidence" value="ECO:0007669"/>
    <property type="project" value="UniProtKB-KW"/>
</dbReference>
<dbReference type="GO" id="GO:0010436">
    <property type="term" value="F:carotenoid dioxygenase activity"/>
    <property type="evidence" value="ECO:0007669"/>
    <property type="project" value="TreeGrafter"/>
</dbReference>
<reference evidence="7" key="1">
    <citation type="submission" date="2019-11" db="EMBL/GenBank/DDBJ databases">
        <title>Bipolaris sorokiniana Genome sequencing.</title>
        <authorList>
            <person name="Wang H."/>
        </authorList>
    </citation>
    <scope>NUCLEOTIDE SEQUENCE</scope>
</reference>
<dbReference type="GO" id="GO:0016121">
    <property type="term" value="P:carotene catabolic process"/>
    <property type="evidence" value="ECO:0007669"/>
    <property type="project" value="TreeGrafter"/>
</dbReference>
<feature type="binding site" evidence="5">
    <location>
        <position position="323"/>
    </location>
    <ligand>
        <name>Fe cation</name>
        <dbReference type="ChEBI" id="CHEBI:24875"/>
        <note>catalytic</note>
    </ligand>
</feature>
<comment type="cofactor">
    <cofactor evidence="5">
        <name>Fe(2+)</name>
        <dbReference type="ChEBI" id="CHEBI:29033"/>
    </cofactor>
    <text evidence="5">Binds 1 Fe(2+) ion per subunit.</text>
</comment>
<sequence>MATVDVQQPVVPPTPPNVDSEETPQRKTDDIFHGLTSKWPVALDLAGGGAPCRLEGEVGDLVVLGEIPKELNGTFYRVMTDPFVPPHPNNVPLDGDGHISAFQIHDGRVDMKLKYVETERYLIERRANKAMFGLYRNPYTHHPCVRAAVDSTANTNLVLWAGHLLALKEGGLPYSVDPNTLETGVYDPFGQVKSKTFTAHPKVDPYTDELVVFGYEAKGLATRDIVMYTLDKEGKKKDEQWIQGPWVAAIHDCAITPNWLILVLWPFEADVERMKRGGQHWAWNYDRPATFVVIPRRKSTKLPPGWKQGEWRVYPWENCMLVHTAGAWEGEDHKLYIETSRVHDNAFPFFPPDDGRMPEPDAKADFVRWELDLTKPTDTRLPDPEIIVDVPCEFPRIDERFNTKPYRYIFLDAFMPSRSDGGKNIFHGLNALAMKDKQTGSMRFFYAGDGSLVQEPAFIPRSDDAPEGDGWIVTMVERRETNKNDIVVIDTREFERPVAIVQLPIHVKAQVHGNWVDAGSLKENKSLVREPRVVKVSGKGALEPIE</sequence>
<dbReference type="EMBL" id="WNKQ01000004">
    <property type="protein sequence ID" value="KAF5851710.1"/>
    <property type="molecule type" value="Genomic_DNA"/>
</dbReference>
<dbReference type="Pfam" id="PF03055">
    <property type="entry name" value="RPE65"/>
    <property type="match status" value="1"/>
</dbReference>
<organism evidence="7 8">
    <name type="scientific">Cochliobolus sativus</name>
    <name type="common">Common root rot and spot blotch fungus</name>
    <name type="synonym">Bipolaris sorokiniana</name>
    <dbReference type="NCBI Taxonomy" id="45130"/>
    <lineage>
        <taxon>Eukaryota</taxon>
        <taxon>Fungi</taxon>
        <taxon>Dikarya</taxon>
        <taxon>Ascomycota</taxon>
        <taxon>Pezizomycotina</taxon>
        <taxon>Dothideomycetes</taxon>
        <taxon>Pleosporomycetidae</taxon>
        <taxon>Pleosporales</taxon>
        <taxon>Pleosporineae</taxon>
        <taxon>Pleosporaceae</taxon>
        <taxon>Bipolaris</taxon>
    </lineage>
</organism>
<evidence type="ECO:0000313" key="7">
    <source>
        <dbReference type="EMBL" id="KAF5851710.1"/>
    </source>
</evidence>
<evidence type="ECO:0000256" key="6">
    <source>
        <dbReference type="SAM" id="MobiDB-lite"/>
    </source>
</evidence>
<name>A0A8H5ZME1_COCSA</name>
<keyword evidence="2 5" id="KW-0479">Metal-binding</keyword>
<feature type="region of interest" description="Disordered" evidence="6">
    <location>
        <begin position="1"/>
        <end position="26"/>
    </location>
</feature>
<feature type="binding site" evidence="5">
    <location>
        <position position="251"/>
    </location>
    <ligand>
        <name>Fe cation</name>
        <dbReference type="ChEBI" id="CHEBI:24875"/>
        <note>catalytic</note>
    </ligand>
</feature>
<dbReference type="Proteomes" id="UP000624244">
    <property type="component" value="Unassembled WGS sequence"/>
</dbReference>
<dbReference type="PANTHER" id="PTHR10543:SF89">
    <property type="entry name" value="CAROTENOID 9,10(9',10')-CLEAVAGE DIOXYGENASE 1"/>
    <property type="match status" value="1"/>
</dbReference>
<dbReference type="InterPro" id="IPR004294">
    <property type="entry name" value="Carotenoid_Oase"/>
</dbReference>